<reference evidence="3 4" key="1">
    <citation type="journal article" date="2016" name="Sci. Rep.">
        <title>The Dendrobium catenatum Lindl. genome sequence provides insights into polysaccharide synthase, floral development and adaptive evolution.</title>
        <authorList>
            <person name="Zhang G.Q."/>
            <person name="Xu Q."/>
            <person name="Bian C."/>
            <person name="Tsai W.C."/>
            <person name="Yeh C.M."/>
            <person name="Liu K.W."/>
            <person name="Yoshida K."/>
            <person name="Zhang L.S."/>
            <person name="Chang S.B."/>
            <person name="Chen F."/>
            <person name="Shi Y."/>
            <person name="Su Y.Y."/>
            <person name="Zhang Y.Q."/>
            <person name="Chen L.J."/>
            <person name="Yin Y."/>
            <person name="Lin M."/>
            <person name="Huang H."/>
            <person name="Deng H."/>
            <person name="Wang Z.W."/>
            <person name="Zhu S.L."/>
            <person name="Zhao X."/>
            <person name="Deng C."/>
            <person name="Niu S.C."/>
            <person name="Huang J."/>
            <person name="Wang M."/>
            <person name="Liu G.H."/>
            <person name="Yang H.J."/>
            <person name="Xiao X.J."/>
            <person name="Hsiao Y.Y."/>
            <person name="Wu W.L."/>
            <person name="Chen Y.Y."/>
            <person name="Mitsuda N."/>
            <person name="Ohme-Takagi M."/>
            <person name="Luo Y.B."/>
            <person name="Van de Peer Y."/>
            <person name="Liu Z.J."/>
        </authorList>
    </citation>
    <scope>NUCLEOTIDE SEQUENCE [LARGE SCALE GENOMIC DNA]</scope>
    <source>
        <tissue evidence="3">The whole plant</tissue>
    </source>
</reference>
<gene>
    <name evidence="3" type="ORF">MA16_Dca026579</name>
</gene>
<name>A0A2I0VXA7_9ASPA</name>
<dbReference type="EMBL" id="KZ503154">
    <property type="protein sequence ID" value="PKU68035.1"/>
    <property type="molecule type" value="Genomic_DNA"/>
</dbReference>
<dbReference type="CDD" id="cd00028">
    <property type="entry name" value="B_lectin"/>
    <property type="match status" value="1"/>
</dbReference>
<dbReference type="InterPro" id="IPR036426">
    <property type="entry name" value="Bulb-type_lectin_dom_sf"/>
</dbReference>
<keyword evidence="4" id="KW-1185">Reference proteome</keyword>
<evidence type="ECO:0000256" key="1">
    <source>
        <dbReference type="SAM" id="SignalP"/>
    </source>
</evidence>
<feature type="chain" id="PRO_5014177933" evidence="1">
    <location>
        <begin position="27"/>
        <end position="176"/>
    </location>
</feature>
<keyword evidence="1" id="KW-0732">Signal</keyword>
<evidence type="ECO:0000259" key="2">
    <source>
        <dbReference type="PROSITE" id="PS50927"/>
    </source>
</evidence>
<dbReference type="SMART" id="SM00108">
    <property type="entry name" value="B_lectin"/>
    <property type="match status" value="1"/>
</dbReference>
<dbReference type="SUPFAM" id="SSF51110">
    <property type="entry name" value="alpha-D-mannose-specific plant lectins"/>
    <property type="match status" value="1"/>
</dbReference>
<organism evidence="3 4">
    <name type="scientific">Dendrobium catenatum</name>
    <dbReference type="NCBI Taxonomy" id="906689"/>
    <lineage>
        <taxon>Eukaryota</taxon>
        <taxon>Viridiplantae</taxon>
        <taxon>Streptophyta</taxon>
        <taxon>Embryophyta</taxon>
        <taxon>Tracheophyta</taxon>
        <taxon>Spermatophyta</taxon>
        <taxon>Magnoliopsida</taxon>
        <taxon>Liliopsida</taxon>
        <taxon>Asparagales</taxon>
        <taxon>Orchidaceae</taxon>
        <taxon>Epidendroideae</taxon>
        <taxon>Malaxideae</taxon>
        <taxon>Dendrobiinae</taxon>
        <taxon>Dendrobium</taxon>
    </lineage>
</organism>
<dbReference type="OrthoDB" id="418274at2759"/>
<evidence type="ECO:0000313" key="3">
    <source>
        <dbReference type="EMBL" id="PKU68035.1"/>
    </source>
</evidence>
<dbReference type="Gene3D" id="2.90.10.10">
    <property type="entry name" value="Bulb-type lectin domain"/>
    <property type="match status" value="1"/>
</dbReference>
<dbReference type="InterPro" id="IPR001480">
    <property type="entry name" value="Bulb-type_lectin_dom"/>
</dbReference>
<dbReference type="AlphaFoldDB" id="A0A2I0VXA7"/>
<reference evidence="3 4" key="2">
    <citation type="journal article" date="2017" name="Nature">
        <title>The Apostasia genome and the evolution of orchids.</title>
        <authorList>
            <person name="Zhang G.Q."/>
            <person name="Liu K.W."/>
            <person name="Li Z."/>
            <person name="Lohaus R."/>
            <person name="Hsiao Y.Y."/>
            <person name="Niu S.C."/>
            <person name="Wang J.Y."/>
            <person name="Lin Y.C."/>
            <person name="Xu Q."/>
            <person name="Chen L.J."/>
            <person name="Yoshida K."/>
            <person name="Fujiwara S."/>
            <person name="Wang Z.W."/>
            <person name="Zhang Y.Q."/>
            <person name="Mitsuda N."/>
            <person name="Wang M."/>
            <person name="Liu G.H."/>
            <person name="Pecoraro L."/>
            <person name="Huang H.X."/>
            <person name="Xiao X.J."/>
            <person name="Lin M."/>
            <person name="Wu X.Y."/>
            <person name="Wu W.L."/>
            <person name="Chen Y.Y."/>
            <person name="Chang S.B."/>
            <person name="Sakamoto S."/>
            <person name="Ohme-Takagi M."/>
            <person name="Yagi M."/>
            <person name="Zeng S.J."/>
            <person name="Shen C.Y."/>
            <person name="Yeh C.M."/>
            <person name="Luo Y.B."/>
            <person name="Tsai W.C."/>
            <person name="Van de Peer Y."/>
            <person name="Liu Z.J."/>
        </authorList>
    </citation>
    <scope>NUCLEOTIDE SEQUENCE [LARGE SCALE GENOMIC DNA]</scope>
    <source>
        <tissue evidence="3">The whole plant</tissue>
    </source>
</reference>
<sequence length="176" mass="19256">MAFFSMMKVLLLCTTSLSLLTTPASGQTSSYLLSNERLNTGEALIQGSDNFTIGNDCNLVLYNSGDEIWSSNTKDESSGCYLTLQRNGNLIIYNKNGIRIWNNKGPEGKDGNYILILLTSHNVVIYGPTIWSIGKSTYGSNDVDIATALKGTTGVSSEEQNNMRKMGKTMKLMSNE</sequence>
<dbReference type="GO" id="GO:0051707">
    <property type="term" value="P:response to other organism"/>
    <property type="evidence" value="ECO:0007669"/>
    <property type="project" value="UniProtKB-ARBA"/>
</dbReference>
<accession>A0A2I0VXA7</accession>
<proteinExistence type="predicted"/>
<dbReference type="Proteomes" id="UP000233837">
    <property type="component" value="Unassembled WGS sequence"/>
</dbReference>
<evidence type="ECO:0000313" key="4">
    <source>
        <dbReference type="Proteomes" id="UP000233837"/>
    </source>
</evidence>
<dbReference type="PROSITE" id="PS50927">
    <property type="entry name" value="BULB_LECTIN"/>
    <property type="match status" value="1"/>
</dbReference>
<protein>
    <submittedName>
        <fullName evidence="3">Curculin-2</fullName>
    </submittedName>
</protein>
<feature type="signal peptide" evidence="1">
    <location>
        <begin position="1"/>
        <end position="26"/>
    </location>
</feature>
<feature type="domain" description="Bulb-type lectin" evidence="2">
    <location>
        <begin position="29"/>
        <end position="138"/>
    </location>
</feature>